<feature type="region of interest" description="Disordered" evidence="1">
    <location>
        <begin position="1"/>
        <end position="23"/>
    </location>
</feature>
<protein>
    <submittedName>
        <fullName evidence="2">Uncharacterized protein</fullName>
    </submittedName>
</protein>
<feature type="compositionally biased region" description="Basic and acidic residues" evidence="1">
    <location>
        <begin position="7"/>
        <end position="16"/>
    </location>
</feature>
<reference evidence="2" key="1">
    <citation type="submission" date="2023-06" db="EMBL/GenBank/DDBJ databases">
        <title>Genome-scale phylogeny and comparative genomics of the fungal order Sordariales.</title>
        <authorList>
            <consortium name="Lawrence Berkeley National Laboratory"/>
            <person name="Hensen N."/>
            <person name="Bonometti L."/>
            <person name="Westerberg I."/>
            <person name="Brannstrom I.O."/>
            <person name="Guillou S."/>
            <person name="Cros-Aarteil S."/>
            <person name="Calhoun S."/>
            <person name="Haridas S."/>
            <person name="Kuo A."/>
            <person name="Mondo S."/>
            <person name="Pangilinan J."/>
            <person name="Riley R."/>
            <person name="Labutti K."/>
            <person name="Andreopoulos B."/>
            <person name="Lipzen A."/>
            <person name="Chen C."/>
            <person name="Yanf M."/>
            <person name="Daum C."/>
            <person name="Ng V."/>
            <person name="Clum A."/>
            <person name="Steindorff A."/>
            <person name="Ohm R."/>
            <person name="Martin F."/>
            <person name="Silar P."/>
            <person name="Natvig D."/>
            <person name="Lalanne C."/>
            <person name="Gautier V."/>
            <person name="Ament-Velasquez S.L."/>
            <person name="Kruys A."/>
            <person name="Hutchinson M.I."/>
            <person name="Powell A.J."/>
            <person name="Barry K."/>
            <person name="Miller A.N."/>
            <person name="Grigoriev I.V."/>
            <person name="Debuchy R."/>
            <person name="Gladieux P."/>
            <person name="Thoren M.H."/>
            <person name="Johannesson H."/>
        </authorList>
    </citation>
    <scope>NUCLEOTIDE SEQUENCE</scope>
    <source>
        <strain evidence="2">CBS 540.89</strain>
    </source>
</reference>
<gene>
    <name evidence="2" type="ORF">B0T21DRAFT_129125</name>
</gene>
<evidence type="ECO:0000313" key="3">
    <source>
        <dbReference type="Proteomes" id="UP001172159"/>
    </source>
</evidence>
<evidence type="ECO:0000256" key="1">
    <source>
        <dbReference type="SAM" id="MobiDB-lite"/>
    </source>
</evidence>
<comment type="caution">
    <text evidence="2">The sequence shown here is derived from an EMBL/GenBank/DDBJ whole genome shotgun (WGS) entry which is preliminary data.</text>
</comment>
<sequence>MFCPMNERGEHWESRRGPFTPQPSEKKIMLVRGRGKADPSSRTSYCSPWNVQATSSLDRALFRLSTRRRIDIPQAGNSIAYLHTHTLALLRSVFFDGDIWACVRAAYLLQLYRDNYTTETERPNACERPCHATFFFRCYSPWATGSDQLIFVPGSIWGGPLSRPINRSKKSTGLARREKEMPAGKILHPSSPEELMLDTARQETRLIDPLPVKETLFVFHARLPRQATSRPCNPTNHRLK</sequence>
<dbReference type="EMBL" id="JAUKTV010000003">
    <property type="protein sequence ID" value="KAK0742363.1"/>
    <property type="molecule type" value="Genomic_DNA"/>
</dbReference>
<keyword evidence="3" id="KW-1185">Reference proteome</keyword>
<dbReference type="Proteomes" id="UP001172159">
    <property type="component" value="Unassembled WGS sequence"/>
</dbReference>
<organism evidence="2 3">
    <name type="scientific">Apiosordaria backusii</name>
    <dbReference type="NCBI Taxonomy" id="314023"/>
    <lineage>
        <taxon>Eukaryota</taxon>
        <taxon>Fungi</taxon>
        <taxon>Dikarya</taxon>
        <taxon>Ascomycota</taxon>
        <taxon>Pezizomycotina</taxon>
        <taxon>Sordariomycetes</taxon>
        <taxon>Sordariomycetidae</taxon>
        <taxon>Sordariales</taxon>
        <taxon>Lasiosphaeriaceae</taxon>
        <taxon>Apiosordaria</taxon>
    </lineage>
</organism>
<accession>A0AA40K1F0</accession>
<dbReference type="AlphaFoldDB" id="A0AA40K1F0"/>
<name>A0AA40K1F0_9PEZI</name>
<evidence type="ECO:0000313" key="2">
    <source>
        <dbReference type="EMBL" id="KAK0742363.1"/>
    </source>
</evidence>
<proteinExistence type="predicted"/>